<dbReference type="Pfam" id="PF25917">
    <property type="entry name" value="BSH_RND"/>
    <property type="match status" value="1"/>
</dbReference>
<keyword evidence="5" id="KW-0175">Coiled coil</keyword>
<evidence type="ECO:0000256" key="4">
    <source>
        <dbReference type="ARBA" id="ARBA00023136"/>
    </source>
</evidence>
<dbReference type="SUPFAM" id="SSF111369">
    <property type="entry name" value="HlyD-like secretion proteins"/>
    <property type="match status" value="2"/>
</dbReference>
<dbReference type="InterPro" id="IPR050739">
    <property type="entry name" value="MFP"/>
</dbReference>
<dbReference type="Proteomes" id="UP001156882">
    <property type="component" value="Unassembled WGS sequence"/>
</dbReference>
<keyword evidence="10" id="KW-1185">Reference proteome</keyword>
<dbReference type="InterPro" id="IPR058634">
    <property type="entry name" value="AaeA-lik-b-barrel"/>
</dbReference>
<evidence type="ECO:0000256" key="1">
    <source>
        <dbReference type="ARBA" id="ARBA00004167"/>
    </source>
</evidence>
<dbReference type="Pfam" id="PF25963">
    <property type="entry name" value="Beta-barrel_AAEA"/>
    <property type="match status" value="1"/>
</dbReference>
<name>A0ABQ6CMH5_9HYPH</name>
<evidence type="ECO:0000259" key="8">
    <source>
        <dbReference type="Pfam" id="PF25963"/>
    </source>
</evidence>
<accession>A0ABQ6CMH5</accession>
<dbReference type="InterPro" id="IPR058625">
    <property type="entry name" value="MdtA-like_BSH"/>
</dbReference>
<evidence type="ECO:0000256" key="5">
    <source>
        <dbReference type="SAM" id="Coils"/>
    </source>
</evidence>
<dbReference type="Gene3D" id="2.40.50.100">
    <property type="match status" value="1"/>
</dbReference>
<evidence type="ECO:0000313" key="9">
    <source>
        <dbReference type="EMBL" id="GLS19461.1"/>
    </source>
</evidence>
<dbReference type="PANTHER" id="PTHR30386">
    <property type="entry name" value="MEMBRANE FUSION SUBUNIT OF EMRAB-TOLC MULTIDRUG EFFLUX PUMP"/>
    <property type="match status" value="1"/>
</dbReference>
<gene>
    <name evidence="9" type="ORF">GCM10007874_24780</name>
</gene>
<evidence type="ECO:0000259" key="7">
    <source>
        <dbReference type="Pfam" id="PF25917"/>
    </source>
</evidence>
<dbReference type="Gene3D" id="2.40.30.170">
    <property type="match status" value="1"/>
</dbReference>
<feature type="domain" description="Multidrug resistance protein MdtA-like barrel-sandwich hybrid" evidence="7">
    <location>
        <begin position="52"/>
        <end position="230"/>
    </location>
</feature>
<keyword evidence="2 6" id="KW-0812">Transmembrane</keyword>
<protein>
    <submittedName>
        <fullName evidence="9">RND transporter</fullName>
    </submittedName>
</protein>
<proteinExistence type="predicted"/>
<dbReference type="Gene3D" id="1.10.287.470">
    <property type="entry name" value="Helix hairpin bin"/>
    <property type="match status" value="1"/>
</dbReference>
<evidence type="ECO:0000313" key="10">
    <source>
        <dbReference type="Proteomes" id="UP001156882"/>
    </source>
</evidence>
<feature type="coiled-coil region" evidence="5">
    <location>
        <begin position="143"/>
        <end position="191"/>
    </location>
</feature>
<dbReference type="EMBL" id="BSPC01000023">
    <property type="protein sequence ID" value="GLS19461.1"/>
    <property type="molecule type" value="Genomic_DNA"/>
</dbReference>
<evidence type="ECO:0000256" key="2">
    <source>
        <dbReference type="ARBA" id="ARBA00022692"/>
    </source>
</evidence>
<feature type="transmembrane region" description="Helical" evidence="6">
    <location>
        <begin position="17"/>
        <end position="35"/>
    </location>
</feature>
<evidence type="ECO:0000256" key="6">
    <source>
        <dbReference type="SAM" id="Phobius"/>
    </source>
</evidence>
<comment type="caution">
    <text evidence="9">The sequence shown here is derived from an EMBL/GenBank/DDBJ whole genome shotgun (WGS) entry which is preliminary data.</text>
</comment>
<sequence>MASDPPQTPVPPRKSRLRWWIVLFLCLGAVVYFGGDSVIAYTDDAYVQSDFVAIAPEVDGVVQSVAVTDNQSVKTGDRLLQLDPESYRLALALKQDRVAAAAADADEKTGAAALTASQIDSANAALQLAQQEYNRIKPLVADQALSQEELNRATDALRRAQDQLAEAHTQADVARRQVDLAKTAVETAKAEQAIAAYALFRTEIKAPVDGYVTNLTLRPGVYARVGAPLIGIVDDSRFRITANFKENVAASLAPGKTVWIWLDSHPWRLFPGRVQSVGRGIARNDTPGLLLPYVTPTTNWIRLLRRLPVTIVFDPPVPPGDLYMGADARVLIIR</sequence>
<reference evidence="10" key="1">
    <citation type="journal article" date="2019" name="Int. J. Syst. Evol. Microbiol.">
        <title>The Global Catalogue of Microorganisms (GCM) 10K type strain sequencing project: providing services to taxonomists for standard genome sequencing and annotation.</title>
        <authorList>
            <consortium name="The Broad Institute Genomics Platform"/>
            <consortium name="The Broad Institute Genome Sequencing Center for Infectious Disease"/>
            <person name="Wu L."/>
            <person name="Ma J."/>
        </authorList>
    </citation>
    <scope>NUCLEOTIDE SEQUENCE [LARGE SCALE GENOMIC DNA]</scope>
    <source>
        <strain evidence="10">NBRC 101365</strain>
    </source>
</reference>
<comment type="subcellular location">
    <subcellularLocation>
        <location evidence="1">Membrane</location>
        <topology evidence="1">Single-pass membrane protein</topology>
    </subcellularLocation>
</comment>
<dbReference type="RefSeq" id="WP_284312400.1">
    <property type="nucleotide sequence ID" value="NZ_BSPC01000023.1"/>
</dbReference>
<feature type="domain" description="p-hydroxybenzoic acid efflux pump subunit AaeA-like beta-barrel" evidence="8">
    <location>
        <begin position="238"/>
        <end position="330"/>
    </location>
</feature>
<organism evidence="9 10">
    <name type="scientific">Labrys miyagiensis</name>
    <dbReference type="NCBI Taxonomy" id="346912"/>
    <lineage>
        <taxon>Bacteria</taxon>
        <taxon>Pseudomonadati</taxon>
        <taxon>Pseudomonadota</taxon>
        <taxon>Alphaproteobacteria</taxon>
        <taxon>Hyphomicrobiales</taxon>
        <taxon>Xanthobacteraceae</taxon>
        <taxon>Labrys</taxon>
    </lineage>
</organism>
<evidence type="ECO:0000256" key="3">
    <source>
        <dbReference type="ARBA" id="ARBA00022989"/>
    </source>
</evidence>
<keyword evidence="3 6" id="KW-1133">Transmembrane helix</keyword>
<keyword evidence="4 6" id="KW-0472">Membrane</keyword>
<dbReference type="PANTHER" id="PTHR30386:SF26">
    <property type="entry name" value="TRANSPORT PROTEIN COMB"/>
    <property type="match status" value="1"/>
</dbReference>